<gene>
    <name evidence="2" type="ORF">D7Z96_15355</name>
</gene>
<reference evidence="2 3" key="1">
    <citation type="submission" date="2018-10" db="EMBL/GenBank/DDBJ databases">
        <title>Genome-guide identification and characterization of bacteria that degrade polycyclic aromatic hydrocarbons and resist hexavalent chromium simultaneously.</title>
        <authorList>
            <person name="Feng H."/>
        </authorList>
    </citation>
    <scope>NUCLEOTIDE SEQUENCE [LARGE SCALE GENOMIC DNA]</scope>
    <source>
        <strain evidence="2 3">J015</strain>
    </source>
</reference>
<dbReference type="NCBIfam" id="TIGR01764">
    <property type="entry name" value="excise"/>
    <property type="match status" value="1"/>
</dbReference>
<dbReference type="Pfam" id="PF12728">
    <property type="entry name" value="HTH_17"/>
    <property type="match status" value="1"/>
</dbReference>
<proteinExistence type="predicted"/>
<evidence type="ECO:0000313" key="2">
    <source>
        <dbReference type="EMBL" id="RKO21836.1"/>
    </source>
</evidence>
<comment type="caution">
    <text evidence="2">The sequence shown here is derived from an EMBL/GenBank/DDBJ whole genome shotgun (WGS) entry which is preliminary data.</text>
</comment>
<reference evidence="3" key="2">
    <citation type="submission" date="2018-10" db="EMBL/GenBank/DDBJ databases">
        <authorList>
            <person name="Wang Y."/>
            <person name="Wang J."/>
            <person name="Yang X."/>
            <person name="Wang Z."/>
            <person name="Huang Y."/>
        </authorList>
    </citation>
    <scope>NUCLEOTIDE SEQUENCE [LARGE SCALE GENOMIC DNA]</scope>
    <source>
        <strain evidence="3">J015</strain>
    </source>
</reference>
<accession>A0A3B0F4J8</accession>
<dbReference type="RefSeq" id="WP_120693056.1">
    <property type="nucleotide sequence ID" value="NZ_RBNH01000015.1"/>
</dbReference>
<dbReference type="InterPro" id="IPR041657">
    <property type="entry name" value="HTH_17"/>
</dbReference>
<dbReference type="InterPro" id="IPR010093">
    <property type="entry name" value="SinI_DNA-bd"/>
</dbReference>
<dbReference type="GO" id="GO:0003677">
    <property type="term" value="F:DNA binding"/>
    <property type="evidence" value="ECO:0007669"/>
    <property type="project" value="UniProtKB-KW"/>
</dbReference>
<dbReference type="Proteomes" id="UP000273159">
    <property type="component" value="Unassembled WGS sequence"/>
</dbReference>
<evidence type="ECO:0000259" key="1">
    <source>
        <dbReference type="Pfam" id="PF12728"/>
    </source>
</evidence>
<feature type="domain" description="Helix-turn-helix" evidence="1">
    <location>
        <begin position="22"/>
        <end position="72"/>
    </location>
</feature>
<evidence type="ECO:0000313" key="3">
    <source>
        <dbReference type="Proteomes" id="UP000273159"/>
    </source>
</evidence>
<dbReference type="AlphaFoldDB" id="A0A3B0F4J8"/>
<dbReference type="EMBL" id="RBNH01000015">
    <property type="protein sequence ID" value="RKO21836.1"/>
    <property type="molecule type" value="Genomic_DNA"/>
</dbReference>
<name>A0A3B0F4J8_PSEPS</name>
<sequence length="95" mass="10261">MAKRTEEVSASGAPVANPFPRMLTLDQVEEVLNLGKPLVYALVRSGELRAAQFGGRGVWRVREDDLSAYIDAAYEKTAERIASGQVPEGDAPADD</sequence>
<organism evidence="2 3">
    <name type="scientific">Pseudarthrobacter phenanthrenivorans</name>
    <name type="common">Arthrobacter phenanthrenivorans</name>
    <dbReference type="NCBI Taxonomy" id="361575"/>
    <lineage>
        <taxon>Bacteria</taxon>
        <taxon>Bacillati</taxon>
        <taxon>Actinomycetota</taxon>
        <taxon>Actinomycetes</taxon>
        <taxon>Micrococcales</taxon>
        <taxon>Micrococcaceae</taxon>
        <taxon>Pseudarthrobacter</taxon>
    </lineage>
</organism>
<keyword evidence="2" id="KW-0238">DNA-binding</keyword>
<protein>
    <submittedName>
        <fullName evidence="2">DNA-binding protein</fullName>
    </submittedName>
</protein>